<comment type="caution">
    <text evidence="14">The sequence shown here is derived from an EMBL/GenBank/DDBJ whole genome shotgun (WGS) entry which is preliminary data.</text>
</comment>
<dbReference type="Pfam" id="PF21361">
    <property type="entry name" value="Sina_ZnF"/>
    <property type="match status" value="2"/>
</dbReference>
<organism evidence="14 15">
    <name type="scientific">Artemisia annua</name>
    <name type="common">Sweet wormwood</name>
    <dbReference type="NCBI Taxonomy" id="35608"/>
    <lineage>
        <taxon>Eukaryota</taxon>
        <taxon>Viridiplantae</taxon>
        <taxon>Streptophyta</taxon>
        <taxon>Embryophyta</taxon>
        <taxon>Tracheophyta</taxon>
        <taxon>Spermatophyta</taxon>
        <taxon>Magnoliopsida</taxon>
        <taxon>eudicotyledons</taxon>
        <taxon>Gunneridae</taxon>
        <taxon>Pentapetalae</taxon>
        <taxon>asterids</taxon>
        <taxon>campanulids</taxon>
        <taxon>Asterales</taxon>
        <taxon>Asteraceae</taxon>
        <taxon>Asteroideae</taxon>
        <taxon>Anthemideae</taxon>
        <taxon>Artemisiinae</taxon>
        <taxon>Artemisia</taxon>
    </lineage>
</organism>
<dbReference type="PROSITE" id="PS51081">
    <property type="entry name" value="ZF_SIAH"/>
    <property type="match status" value="2"/>
</dbReference>
<evidence type="ECO:0000256" key="2">
    <source>
        <dbReference type="ARBA" id="ARBA00004906"/>
    </source>
</evidence>
<dbReference type="Proteomes" id="UP000245207">
    <property type="component" value="Unassembled WGS sequence"/>
</dbReference>
<feature type="domain" description="SIAH-type" evidence="13">
    <location>
        <begin position="482"/>
        <end position="540"/>
    </location>
</feature>
<keyword evidence="9" id="KW-0862">Zinc</keyword>
<keyword evidence="15" id="KW-1185">Reference proteome</keyword>
<evidence type="ECO:0000256" key="9">
    <source>
        <dbReference type="ARBA" id="ARBA00022833"/>
    </source>
</evidence>
<evidence type="ECO:0000256" key="10">
    <source>
        <dbReference type="ARBA" id="ARBA00024004"/>
    </source>
</evidence>
<evidence type="ECO:0000256" key="1">
    <source>
        <dbReference type="ARBA" id="ARBA00000900"/>
    </source>
</evidence>
<feature type="domain" description="SIAH-type" evidence="13">
    <location>
        <begin position="209"/>
        <end position="267"/>
    </location>
</feature>
<evidence type="ECO:0000256" key="3">
    <source>
        <dbReference type="ARBA" id="ARBA00009119"/>
    </source>
</evidence>
<proteinExistence type="inferred from homology"/>
<keyword evidence="14" id="KW-0032">Aminotransferase</keyword>
<dbReference type="AlphaFoldDB" id="A0A2U1P8B8"/>
<dbReference type="STRING" id="35608.A0A2U1P8B8"/>
<keyword evidence="8" id="KW-0833">Ubl conjugation pathway</keyword>
<dbReference type="OrthoDB" id="4788989at2759"/>
<evidence type="ECO:0000256" key="7">
    <source>
        <dbReference type="ARBA" id="ARBA00022771"/>
    </source>
</evidence>
<dbReference type="EC" id="2.3.2.27" evidence="4"/>
<dbReference type="Pfam" id="PF21362">
    <property type="entry name" value="Sina_RING"/>
    <property type="match status" value="1"/>
</dbReference>
<evidence type="ECO:0000313" key="14">
    <source>
        <dbReference type="EMBL" id="PWA81993.1"/>
    </source>
</evidence>
<evidence type="ECO:0000256" key="8">
    <source>
        <dbReference type="ARBA" id="ARBA00022786"/>
    </source>
</evidence>
<keyword evidence="6" id="KW-0479">Metal-binding</keyword>
<accession>A0A2U1P8B8</accession>
<evidence type="ECO:0000256" key="4">
    <source>
        <dbReference type="ARBA" id="ARBA00012483"/>
    </source>
</evidence>
<dbReference type="GO" id="GO:0016567">
    <property type="term" value="P:protein ubiquitination"/>
    <property type="evidence" value="ECO:0007669"/>
    <property type="project" value="UniProtKB-UniPathway"/>
</dbReference>
<name>A0A2U1P8B8_ARTAN</name>
<dbReference type="GO" id="GO:0008270">
    <property type="term" value="F:zinc ion binding"/>
    <property type="evidence" value="ECO:0007669"/>
    <property type="project" value="UniProtKB-KW"/>
</dbReference>
<dbReference type="PANTHER" id="PTHR46632">
    <property type="entry name" value="E3 UBIQUITIN-PROTEIN LIGASE SINA-LIKE 4"/>
    <property type="match status" value="1"/>
</dbReference>
<keyword evidence="7 11" id="KW-0863">Zinc-finger</keyword>
<feature type="compositionally biased region" description="Acidic residues" evidence="12">
    <location>
        <begin position="71"/>
        <end position="82"/>
    </location>
</feature>
<dbReference type="Gene3D" id="3.30.40.10">
    <property type="entry name" value="Zinc/RING finger domain, C3HC4 (zinc finger)"/>
    <property type="match status" value="2"/>
</dbReference>
<dbReference type="SUPFAM" id="SSF49599">
    <property type="entry name" value="TRAF domain-like"/>
    <property type="match status" value="2"/>
</dbReference>
<evidence type="ECO:0000313" key="15">
    <source>
        <dbReference type="Proteomes" id="UP000245207"/>
    </source>
</evidence>
<comment type="pathway">
    <text evidence="2">Protein modification; protein ubiquitination.</text>
</comment>
<comment type="function">
    <text evidence="10">E3 ubiquitin-protein ligase that mediates ubiquitination and subsequent proteasomal degradation of target proteins. E3 ubiquitin ligases accept ubiquitin from an E2 ubiquitin-conjugating enzyme in the form of a thioester and then directly transfers the ubiquitin to targeted substrates. It probably triggers the ubiquitin-mediated degradation of different substrates.</text>
</comment>
<dbReference type="GO" id="GO:0061630">
    <property type="term" value="F:ubiquitin protein ligase activity"/>
    <property type="evidence" value="ECO:0007669"/>
    <property type="project" value="UniProtKB-EC"/>
</dbReference>
<dbReference type="CDD" id="cd16571">
    <property type="entry name" value="RING-HC_SIAHs"/>
    <property type="match status" value="1"/>
</dbReference>
<evidence type="ECO:0000256" key="12">
    <source>
        <dbReference type="SAM" id="MobiDB-lite"/>
    </source>
</evidence>
<evidence type="ECO:0000256" key="5">
    <source>
        <dbReference type="ARBA" id="ARBA00022679"/>
    </source>
</evidence>
<dbReference type="InterPro" id="IPR044286">
    <property type="entry name" value="SINL_plant"/>
</dbReference>
<feature type="region of interest" description="Disordered" evidence="12">
    <location>
        <begin position="71"/>
        <end position="93"/>
    </location>
</feature>
<keyword evidence="5 14" id="KW-0808">Transferase</keyword>
<dbReference type="PANTHER" id="PTHR46632:SF16">
    <property type="entry name" value="E3 UBIQUITIN-PROTEIN LIGASE SINA-LIKE 10"/>
    <property type="match status" value="1"/>
</dbReference>
<dbReference type="InterPro" id="IPR013083">
    <property type="entry name" value="Znf_RING/FYVE/PHD"/>
</dbReference>
<dbReference type="GO" id="GO:0008483">
    <property type="term" value="F:transaminase activity"/>
    <property type="evidence" value="ECO:0007669"/>
    <property type="project" value="UniProtKB-KW"/>
</dbReference>
<evidence type="ECO:0000256" key="6">
    <source>
        <dbReference type="ARBA" id="ARBA00022723"/>
    </source>
</evidence>
<reference evidence="14 15" key="1">
    <citation type="journal article" date="2018" name="Mol. Plant">
        <title>The genome of Artemisia annua provides insight into the evolution of Asteraceae family and artemisinin biosynthesis.</title>
        <authorList>
            <person name="Shen Q."/>
            <person name="Zhang L."/>
            <person name="Liao Z."/>
            <person name="Wang S."/>
            <person name="Yan T."/>
            <person name="Shi P."/>
            <person name="Liu M."/>
            <person name="Fu X."/>
            <person name="Pan Q."/>
            <person name="Wang Y."/>
            <person name="Lv Z."/>
            <person name="Lu X."/>
            <person name="Zhang F."/>
            <person name="Jiang W."/>
            <person name="Ma Y."/>
            <person name="Chen M."/>
            <person name="Hao X."/>
            <person name="Li L."/>
            <person name="Tang Y."/>
            <person name="Lv G."/>
            <person name="Zhou Y."/>
            <person name="Sun X."/>
            <person name="Brodelius P.E."/>
            <person name="Rose J.K.C."/>
            <person name="Tang K."/>
        </authorList>
    </citation>
    <scope>NUCLEOTIDE SEQUENCE [LARGE SCALE GENOMIC DNA]</scope>
    <source>
        <strain evidence="15">cv. Huhao1</strain>
        <tissue evidence="14">Leaf</tissue>
    </source>
</reference>
<dbReference type="InterPro" id="IPR049548">
    <property type="entry name" value="Sina-like_RING"/>
</dbReference>
<evidence type="ECO:0000256" key="11">
    <source>
        <dbReference type="PROSITE-ProRule" id="PRU00455"/>
    </source>
</evidence>
<comment type="catalytic activity">
    <reaction evidence="1">
        <text>S-ubiquitinyl-[E2 ubiquitin-conjugating enzyme]-L-cysteine + [acceptor protein]-L-lysine = [E2 ubiquitin-conjugating enzyme]-L-cysteine + N(6)-ubiquitinyl-[acceptor protein]-L-lysine.</text>
        <dbReference type="EC" id="2.3.2.27"/>
    </reaction>
</comment>
<evidence type="ECO:0000259" key="13">
    <source>
        <dbReference type="PROSITE" id="PS51081"/>
    </source>
</evidence>
<dbReference type="InterPro" id="IPR013010">
    <property type="entry name" value="Znf_SIAH"/>
</dbReference>
<protein>
    <recommendedName>
        <fullName evidence="4">RING-type E3 ubiquitin transferase</fullName>
        <ecNumber evidence="4">2.3.2.27</ecNumber>
    </recommendedName>
</protein>
<gene>
    <name evidence="14" type="ORF">CTI12_AA181930</name>
</gene>
<comment type="similarity">
    <text evidence="3">Belongs to the SINA (Seven in absentia) family.</text>
</comment>
<dbReference type="EMBL" id="PKPP01001523">
    <property type="protein sequence ID" value="PWA81993.1"/>
    <property type="molecule type" value="Genomic_DNA"/>
</dbReference>
<sequence length="660" mass="74565">MASSTIHRQNILNLRNANTRLDHANIPTSRSSRDDEVEDALDFKRRRFSHEPSSHMQQSIQRSCSWTVEEEEQDIDESIPIEEDTHSDSTGLDEYDSTTQRLIVYANLFGACKVAERAVREKTSTNYALGGYNDLKNRVMTCLQSNQTISDLSRVVIWMDSGVILCENGHIACSSCCTKMKRSGCPVCKKKIGSKNNKCRGLEKFIKSISRISCKNAMYGCKKLVPYSKKSEHEQMCPHAPCKCPYPSCYFSGSSKNLYHHIQIQHAASTTSFTYNTEFAIDVGIDQKQIFLQELYKNVIFILIHEVQNHGRDVTVNCVGVGTLKNSFAYRLAAKSMDTKSMDSTLTLEYVREVYTEWSKLTPKLTVPLEYADNDGLLSLFVCIEKRISSEFEEEAEEGDGEVLGNDDDDDNPLGTLEVVLTDPKVLDCSICLEPLSTPIYQCQKGHLACSSCWPETKGICLLGKSNELFKRCRGLENVIETVRISCKNAEYGCKETMPYNKMSEHEQVCPHATCFCPHSSCPFTGRSKNLYSHFAIQHATSTTRFTYNTTFSLCVGRYQKYIFLQEQHENVIFVLNHQVRKHGRVFNVDCVGTSALNGYFAYQLTAKSKNTSRTLKSKPKIFTKWSEHTTRKNCLTVPSVFPGYTGLVSLSVCIKKGKI</sequence>
<dbReference type="UniPathway" id="UPA00143"/>